<keyword evidence="1" id="KW-0964">Secreted</keyword>
<keyword evidence="1" id="KW-0961">Cell wall biogenesis/degradation</keyword>
<dbReference type="InterPro" id="IPR036749">
    <property type="entry name" value="Expansin_CBD_sf"/>
</dbReference>
<dbReference type="EMBL" id="JACTNZ010000003">
    <property type="protein sequence ID" value="KAG5558131.1"/>
    <property type="molecule type" value="Genomic_DNA"/>
</dbReference>
<comment type="function">
    <text evidence="1">Causes loosening and extension of plant cell walls by disrupting non-covalent bonding between cellulose microfibrils and matrix glucans. No enzymatic activity has been found.</text>
</comment>
<dbReference type="AlphaFoldDB" id="A0AAV6L1B3"/>
<evidence type="ECO:0000313" key="3">
    <source>
        <dbReference type="Proteomes" id="UP000823749"/>
    </source>
</evidence>
<comment type="similarity">
    <text evidence="1">Belongs to the expansin family. Expansin A subfamily.</text>
</comment>
<dbReference type="InterPro" id="IPR002963">
    <property type="entry name" value="Expansin"/>
</dbReference>
<comment type="caution">
    <text evidence="2">The sequence shown here is derived from an EMBL/GenBank/DDBJ whole genome shotgun (WGS) entry which is preliminary data.</text>
</comment>
<protein>
    <recommendedName>
        <fullName evidence="1">Expansin</fullName>
    </recommendedName>
</protein>
<organism evidence="2 3">
    <name type="scientific">Rhododendron griersonianum</name>
    <dbReference type="NCBI Taxonomy" id="479676"/>
    <lineage>
        <taxon>Eukaryota</taxon>
        <taxon>Viridiplantae</taxon>
        <taxon>Streptophyta</taxon>
        <taxon>Embryophyta</taxon>
        <taxon>Tracheophyta</taxon>
        <taxon>Spermatophyta</taxon>
        <taxon>Magnoliopsida</taxon>
        <taxon>eudicotyledons</taxon>
        <taxon>Gunneridae</taxon>
        <taxon>Pentapetalae</taxon>
        <taxon>asterids</taxon>
        <taxon>Ericales</taxon>
        <taxon>Ericaceae</taxon>
        <taxon>Ericoideae</taxon>
        <taxon>Rhodoreae</taxon>
        <taxon>Rhododendron</taxon>
    </lineage>
</organism>
<dbReference type="SUPFAM" id="SSF49590">
    <property type="entry name" value="PHL pollen allergen"/>
    <property type="match status" value="1"/>
</dbReference>
<evidence type="ECO:0000313" key="2">
    <source>
        <dbReference type="EMBL" id="KAG5558131.1"/>
    </source>
</evidence>
<reference evidence="2" key="1">
    <citation type="submission" date="2020-08" db="EMBL/GenBank/DDBJ databases">
        <title>Plant Genome Project.</title>
        <authorList>
            <person name="Zhang R.-G."/>
        </authorList>
    </citation>
    <scope>NUCLEOTIDE SEQUENCE</scope>
    <source>
        <strain evidence="2">WSP0</strain>
        <tissue evidence="2">Leaf</tissue>
    </source>
</reference>
<name>A0AAV6L1B3_9ERIC</name>
<accession>A0AAV6L1B3</accession>
<gene>
    <name evidence="2" type="ORF">RHGRI_008150</name>
</gene>
<keyword evidence="1" id="KW-0134">Cell wall</keyword>
<sequence>MVSTDLVVLFCYLFDRVPCVKIGGIMFTINSNPWWNLILITNVACAGDVQSGVNHGVQHDRVASHDTKLGAKLAEYQLPDWLEPVHLSHHKRRKDRNLLQCGTL</sequence>
<proteinExistence type="inferred from homology"/>
<dbReference type="PRINTS" id="PR01226">
    <property type="entry name" value="EXPANSIN"/>
</dbReference>
<comment type="subcellular location">
    <subcellularLocation>
        <location evidence="1">Secreted</location>
        <location evidence="1">Cell wall</location>
    </subcellularLocation>
    <subcellularLocation>
        <location evidence="1">Membrane</location>
        <topology evidence="1">Peripheral membrane protein</topology>
    </subcellularLocation>
</comment>
<dbReference type="GO" id="GO:0016020">
    <property type="term" value="C:membrane"/>
    <property type="evidence" value="ECO:0007669"/>
    <property type="project" value="UniProtKB-SubCell"/>
</dbReference>
<keyword evidence="3" id="KW-1185">Reference proteome</keyword>
<dbReference type="GO" id="GO:0009664">
    <property type="term" value="P:plant-type cell wall organization"/>
    <property type="evidence" value="ECO:0007669"/>
    <property type="project" value="InterPro"/>
</dbReference>
<evidence type="ECO:0000256" key="1">
    <source>
        <dbReference type="RuleBase" id="RU365023"/>
    </source>
</evidence>
<dbReference type="Proteomes" id="UP000823749">
    <property type="component" value="Chromosome 3"/>
</dbReference>